<evidence type="ECO:0000256" key="1">
    <source>
        <dbReference type="SAM" id="MobiDB-lite"/>
    </source>
</evidence>
<keyword evidence="3" id="KW-1185">Reference proteome</keyword>
<dbReference type="EMBL" id="NHYE01001020">
    <property type="protein sequence ID" value="PPR00210.1"/>
    <property type="molecule type" value="Genomic_DNA"/>
</dbReference>
<dbReference type="Proteomes" id="UP000284706">
    <property type="component" value="Unassembled WGS sequence"/>
</dbReference>
<sequence>MSSSQSDETDGYRDAPLPLNPNLSISGLENDFNSNLSVGSVHSSLAKSAIYVVNVGQQRPPFNFSTFDVLVVSYVPVEHPVLTPE</sequence>
<feature type="region of interest" description="Disordered" evidence="1">
    <location>
        <begin position="1"/>
        <end position="20"/>
    </location>
</feature>
<proteinExistence type="predicted"/>
<dbReference type="InParanoid" id="A0A409YB39"/>
<protein>
    <submittedName>
        <fullName evidence="2">Uncharacterized protein</fullName>
    </submittedName>
</protein>
<name>A0A409YB39_9AGAR</name>
<gene>
    <name evidence="2" type="ORF">CVT26_009078</name>
</gene>
<evidence type="ECO:0000313" key="2">
    <source>
        <dbReference type="EMBL" id="PPR00210.1"/>
    </source>
</evidence>
<comment type="caution">
    <text evidence="2">The sequence shown here is derived from an EMBL/GenBank/DDBJ whole genome shotgun (WGS) entry which is preliminary data.</text>
</comment>
<reference evidence="2 3" key="1">
    <citation type="journal article" date="2018" name="Evol. Lett.">
        <title>Horizontal gene cluster transfer increased hallucinogenic mushroom diversity.</title>
        <authorList>
            <person name="Reynolds H.T."/>
            <person name="Vijayakumar V."/>
            <person name="Gluck-Thaler E."/>
            <person name="Korotkin H.B."/>
            <person name="Matheny P.B."/>
            <person name="Slot J.C."/>
        </authorList>
    </citation>
    <scope>NUCLEOTIDE SEQUENCE [LARGE SCALE GENOMIC DNA]</scope>
    <source>
        <strain evidence="2 3">SRW20</strain>
    </source>
</reference>
<accession>A0A409YB39</accession>
<organism evidence="2 3">
    <name type="scientific">Gymnopilus dilepis</name>
    <dbReference type="NCBI Taxonomy" id="231916"/>
    <lineage>
        <taxon>Eukaryota</taxon>
        <taxon>Fungi</taxon>
        <taxon>Dikarya</taxon>
        <taxon>Basidiomycota</taxon>
        <taxon>Agaricomycotina</taxon>
        <taxon>Agaricomycetes</taxon>
        <taxon>Agaricomycetidae</taxon>
        <taxon>Agaricales</taxon>
        <taxon>Agaricineae</taxon>
        <taxon>Hymenogastraceae</taxon>
        <taxon>Gymnopilus</taxon>
    </lineage>
</organism>
<dbReference type="AlphaFoldDB" id="A0A409YB39"/>
<evidence type="ECO:0000313" key="3">
    <source>
        <dbReference type="Proteomes" id="UP000284706"/>
    </source>
</evidence>